<sequence length="120" mass="13113">MAKFTLTKTRLIAGVWEGSLKAEGAEKPDLVVTHQGETVDSLQLEPEKEGVWRVKIPVPAHLISDGVQTFIISDNTGDTLGSFSLLSGEALAEDIRAEVDLLRSELDMLKQAFRHHCSNG</sequence>
<accession>A0A2T0VV14</accession>
<protein>
    <submittedName>
        <fullName evidence="1">Uncharacterized protein</fullName>
    </submittedName>
</protein>
<organism evidence="1 2">
    <name type="scientific">Yoonia maritima</name>
    <dbReference type="NCBI Taxonomy" id="1435347"/>
    <lineage>
        <taxon>Bacteria</taxon>
        <taxon>Pseudomonadati</taxon>
        <taxon>Pseudomonadota</taxon>
        <taxon>Alphaproteobacteria</taxon>
        <taxon>Rhodobacterales</taxon>
        <taxon>Paracoccaceae</taxon>
        <taxon>Yoonia</taxon>
    </lineage>
</organism>
<dbReference type="RefSeq" id="WP_106358944.1">
    <property type="nucleotide sequence ID" value="NZ_PVTP01000013.1"/>
</dbReference>
<evidence type="ECO:0000313" key="1">
    <source>
        <dbReference type="EMBL" id="PRY75259.1"/>
    </source>
</evidence>
<dbReference type="Proteomes" id="UP000238007">
    <property type="component" value="Unassembled WGS sequence"/>
</dbReference>
<dbReference type="AlphaFoldDB" id="A0A2T0VV14"/>
<gene>
    <name evidence="1" type="ORF">CLV80_11369</name>
</gene>
<dbReference type="EMBL" id="PVTP01000013">
    <property type="protein sequence ID" value="PRY75259.1"/>
    <property type="molecule type" value="Genomic_DNA"/>
</dbReference>
<name>A0A2T0VV14_9RHOB</name>
<evidence type="ECO:0000313" key="2">
    <source>
        <dbReference type="Proteomes" id="UP000238007"/>
    </source>
</evidence>
<dbReference type="OrthoDB" id="7772846at2"/>
<comment type="caution">
    <text evidence="1">The sequence shown here is derived from an EMBL/GenBank/DDBJ whole genome shotgun (WGS) entry which is preliminary data.</text>
</comment>
<proteinExistence type="predicted"/>
<reference evidence="1 2" key="1">
    <citation type="submission" date="2018-03" db="EMBL/GenBank/DDBJ databases">
        <title>Genomic Encyclopedia of Archaeal and Bacterial Type Strains, Phase II (KMG-II): from individual species to whole genera.</title>
        <authorList>
            <person name="Goeker M."/>
        </authorList>
    </citation>
    <scope>NUCLEOTIDE SEQUENCE [LARGE SCALE GENOMIC DNA]</scope>
    <source>
        <strain evidence="1 2">DSM 101533</strain>
    </source>
</reference>
<keyword evidence="2" id="KW-1185">Reference proteome</keyword>